<reference evidence="2 3" key="1">
    <citation type="submission" date="2024-04" db="EMBL/GenBank/DDBJ databases">
        <title>Isolation and characterization of novel acetogenic strains of the genera Terrisporobacter and Acetoanaerobium.</title>
        <authorList>
            <person name="Boeer T."/>
            <person name="Schueler M.A."/>
            <person name="Lueschen A."/>
            <person name="Eysell L."/>
            <person name="Droege J."/>
            <person name="Heinemann M."/>
            <person name="Engelhardt L."/>
            <person name="Basen M."/>
            <person name="Daniel R."/>
        </authorList>
    </citation>
    <scope>NUCLEOTIDE SEQUENCE [LARGE SCALE GENOMIC DNA]</scope>
    <source>
        <strain evidence="2 3">ELB</strain>
    </source>
</reference>
<dbReference type="Proteomes" id="UP001477947">
    <property type="component" value="Chromosome"/>
</dbReference>
<organism evidence="2 3">
    <name type="scientific">Terrisporobacter petrolearius</name>
    <dbReference type="NCBI Taxonomy" id="1460447"/>
    <lineage>
        <taxon>Bacteria</taxon>
        <taxon>Bacillati</taxon>
        <taxon>Bacillota</taxon>
        <taxon>Clostridia</taxon>
        <taxon>Peptostreptococcales</taxon>
        <taxon>Peptostreptococcaceae</taxon>
        <taxon>Terrisporobacter</taxon>
    </lineage>
</organism>
<name>A0ABZ3FB29_9FIRM</name>
<dbReference type="InterPro" id="IPR050210">
    <property type="entry name" value="tRNA_Adenine-N(6)_MTase"/>
</dbReference>
<evidence type="ECO:0000313" key="2">
    <source>
        <dbReference type="EMBL" id="XAM39878.1"/>
    </source>
</evidence>
<dbReference type="Gene3D" id="3.40.50.150">
    <property type="entry name" value="Vaccinia Virus protein VP39"/>
    <property type="match status" value="1"/>
</dbReference>
<dbReference type="GO" id="GO:0008168">
    <property type="term" value="F:methyltransferase activity"/>
    <property type="evidence" value="ECO:0007669"/>
    <property type="project" value="UniProtKB-KW"/>
</dbReference>
<dbReference type="PANTHER" id="PTHR47739:SF1">
    <property type="entry name" value="TRNA1(VAL) (ADENINE(37)-N6)-METHYLTRANSFERASE"/>
    <property type="match status" value="1"/>
</dbReference>
<evidence type="ECO:0000313" key="3">
    <source>
        <dbReference type="Proteomes" id="UP001477947"/>
    </source>
</evidence>
<keyword evidence="2" id="KW-0489">Methyltransferase</keyword>
<dbReference type="InterPro" id="IPR029063">
    <property type="entry name" value="SAM-dependent_MTases_sf"/>
</dbReference>
<proteinExistence type="predicted"/>
<dbReference type="PANTHER" id="PTHR47739">
    <property type="entry name" value="TRNA1(VAL) (ADENINE(37)-N6)-METHYLTRANSFERASE"/>
    <property type="match status" value="1"/>
</dbReference>
<dbReference type="Pfam" id="PF05175">
    <property type="entry name" value="MTS"/>
    <property type="match status" value="1"/>
</dbReference>
<feature type="domain" description="Methyltransferase small" evidence="1">
    <location>
        <begin position="51"/>
        <end position="145"/>
    </location>
</feature>
<dbReference type="CDD" id="cd02440">
    <property type="entry name" value="AdoMet_MTases"/>
    <property type="match status" value="1"/>
</dbReference>
<dbReference type="SUPFAM" id="SSF53335">
    <property type="entry name" value="S-adenosyl-L-methionine-dependent methyltransferases"/>
    <property type="match status" value="1"/>
</dbReference>
<sequence>MGGLFNSPTIIVKEKYMEVKIKDTERIDDLQLKGLKVIQDKNGFCFGIDAVLLANFAKVKKRAKVVDLGTGTGIIPVLIAGKSEAEKIVGVEIQEDVWEMAGRTVKLNNLQDRVEIVKGDIKNIDKQLEVHGYHVATSNPPYMHMNGIQNPNDKKAISRHEVLCDLEDVIRSASRLVMPRGKFFMIHRPIRLVDIVTLGRKYNLEPKVIQFVHPRANKAPNLVLVEFTKDGRPELKILDPLYVYDENGNYTKEIEEIYANENIGE</sequence>
<evidence type="ECO:0000259" key="1">
    <source>
        <dbReference type="Pfam" id="PF05175"/>
    </source>
</evidence>
<dbReference type="EC" id="2.1.1.223" evidence="2"/>
<keyword evidence="3" id="KW-1185">Reference proteome</keyword>
<accession>A0ABZ3FB29</accession>
<dbReference type="InterPro" id="IPR007848">
    <property type="entry name" value="Small_mtfrase_dom"/>
</dbReference>
<gene>
    <name evidence="2" type="primary">yfiC</name>
    <name evidence="2" type="ORF">TPELB_01780</name>
</gene>
<dbReference type="EMBL" id="CP154622">
    <property type="protein sequence ID" value="XAM39878.1"/>
    <property type="molecule type" value="Genomic_DNA"/>
</dbReference>
<protein>
    <submittedName>
        <fullName evidence="2">tRNA1(Val) (Adenine(37)-N6)-methyltransferase</fullName>
        <ecNumber evidence="2">2.1.1.223</ecNumber>
    </submittedName>
</protein>
<dbReference type="GO" id="GO:0032259">
    <property type="term" value="P:methylation"/>
    <property type="evidence" value="ECO:0007669"/>
    <property type="project" value="UniProtKB-KW"/>
</dbReference>
<keyword evidence="2" id="KW-0808">Transferase</keyword>